<organism evidence="7 8">
    <name type="scientific">Alkalibacterium olivapovliticus</name>
    <dbReference type="NCBI Taxonomy" id="99907"/>
    <lineage>
        <taxon>Bacteria</taxon>
        <taxon>Bacillati</taxon>
        <taxon>Bacillota</taxon>
        <taxon>Bacilli</taxon>
        <taxon>Lactobacillales</taxon>
        <taxon>Carnobacteriaceae</taxon>
        <taxon>Alkalibacterium</taxon>
    </lineage>
</organism>
<dbReference type="GO" id="GO:0016787">
    <property type="term" value="F:hydrolase activity"/>
    <property type="evidence" value="ECO:0007669"/>
    <property type="project" value="UniProtKB-KW"/>
</dbReference>
<name>A0A2T0W3U2_9LACT</name>
<keyword evidence="4" id="KW-0067">ATP-binding</keyword>
<comment type="caution">
    <text evidence="7">The sequence shown here is derived from an EMBL/GenBank/DDBJ whole genome shotgun (WGS) entry which is preliminary data.</text>
</comment>
<dbReference type="InterPro" id="IPR027417">
    <property type="entry name" value="P-loop_NTPase"/>
</dbReference>
<evidence type="ECO:0000256" key="1">
    <source>
        <dbReference type="ARBA" id="ARBA00022741"/>
    </source>
</evidence>
<evidence type="ECO:0000256" key="2">
    <source>
        <dbReference type="ARBA" id="ARBA00022801"/>
    </source>
</evidence>
<keyword evidence="8" id="KW-1185">Reference proteome</keyword>
<dbReference type="Pfam" id="PF00580">
    <property type="entry name" value="UvrD-helicase"/>
    <property type="match status" value="1"/>
</dbReference>
<evidence type="ECO:0000313" key="8">
    <source>
        <dbReference type="Proteomes" id="UP000238205"/>
    </source>
</evidence>
<dbReference type="Gene3D" id="3.40.50.300">
    <property type="entry name" value="P-loop containing nucleotide triphosphate hydrolases"/>
    <property type="match status" value="1"/>
</dbReference>
<dbReference type="EMBL" id="PVTO01000021">
    <property type="protein sequence ID" value="PRY80135.1"/>
    <property type="molecule type" value="Genomic_DNA"/>
</dbReference>
<keyword evidence="2" id="KW-0378">Hydrolase</keyword>
<keyword evidence="1" id="KW-0547">Nucleotide-binding</keyword>
<feature type="domain" description="UvrD-like helicase ATP-binding" evidence="5">
    <location>
        <begin position="350"/>
        <end position="420"/>
    </location>
</feature>
<evidence type="ECO:0000259" key="6">
    <source>
        <dbReference type="Pfam" id="PF08378"/>
    </source>
</evidence>
<evidence type="ECO:0000313" key="7">
    <source>
        <dbReference type="EMBL" id="PRY80135.1"/>
    </source>
</evidence>
<feature type="domain" description="NERD" evidence="6">
    <location>
        <begin position="44"/>
        <end position="158"/>
    </location>
</feature>
<dbReference type="InterPro" id="IPR014016">
    <property type="entry name" value="UvrD-like_ATP-bd"/>
</dbReference>
<evidence type="ECO:0000256" key="3">
    <source>
        <dbReference type="ARBA" id="ARBA00022806"/>
    </source>
</evidence>
<dbReference type="SUPFAM" id="SSF52540">
    <property type="entry name" value="P-loop containing nucleoside triphosphate hydrolases"/>
    <property type="match status" value="1"/>
</dbReference>
<evidence type="ECO:0000259" key="5">
    <source>
        <dbReference type="Pfam" id="PF00580"/>
    </source>
</evidence>
<keyword evidence="3 7" id="KW-0347">Helicase</keyword>
<dbReference type="GO" id="GO:0004386">
    <property type="term" value="F:helicase activity"/>
    <property type="evidence" value="ECO:0007669"/>
    <property type="project" value="UniProtKB-KW"/>
</dbReference>
<dbReference type="Pfam" id="PF08378">
    <property type="entry name" value="NERD"/>
    <property type="match status" value="1"/>
</dbReference>
<dbReference type="Proteomes" id="UP000238205">
    <property type="component" value="Unassembled WGS sequence"/>
</dbReference>
<dbReference type="GO" id="GO:0005524">
    <property type="term" value="F:ATP binding"/>
    <property type="evidence" value="ECO:0007669"/>
    <property type="project" value="UniProtKB-KW"/>
</dbReference>
<evidence type="ECO:0000256" key="4">
    <source>
        <dbReference type="ARBA" id="ARBA00022840"/>
    </source>
</evidence>
<gene>
    <name evidence="7" type="ORF">CLV38_12125</name>
</gene>
<sequence length="669" mass="78549">MCLLSSIYKESDGENYYLKIYSIGDINMPAIIVESFNKNDLRTDGESRFLNLFKNNERFDGWTVFEQPHINGKKPDFVLTHQRKGVVIVEVKDWNLESANYKDLHFRGTDHRLHEKNPISQVEGYKNTILDLELQTISNLSNEFPNQYYSAIETVVFFHGVDKKTALKFCNYPKKTKIWTESNLEVLESNNYELDAKEYTFAITRNSHSIFNENEALSQVVDELDHHLNYSDYNQERRVPLTLTSSQRQPLKFIKGSIRRWGGVAGSGKSIILAEKAVQALKDTEDFKSNRVLLLSFNLTLRHYLRDLCSQQFGTERFVGDRKRLKHSMSIEYFHELLMRIMNDYGINREGNSDDFTEIWIKSIEYYLSEKTLREEYGYDYIFIDEGQDFKPSWIKFLQKLYTRDGEFFIVYDRNQDIYKRFSEGIWIEDSDQVRGLGFRGSAGYLKVSERIPEKIINMINKLSDEVFIGYDKISVSTRNSNKNEQTNLLQTVKWLNLEANTVDQKVNQVNALVHFLLKENQYEDITIITTNEFTGVSLVKHFHDRVNVSHVYDLDLNEDKEIRDNNRRSQKKRFHGGTGNLKISSYQSYKGWQTPNVILVMDHTTTKYDVNDPNRGLHHSHLDKEALVDALFISMTRLKERTDTSGFSFWCLNYIPEFNDIEDYFDQI</sequence>
<proteinExistence type="predicted"/>
<protein>
    <submittedName>
        <fullName evidence="7">UvrD/REP helicase N-terminal domain-containing protein</fullName>
    </submittedName>
</protein>
<accession>A0A2T0W3U2</accession>
<dbReference type="InterPro" id="IPR011528">
    <property type="entry name" value="NERD"/>
</dbReference>
<reference evidence="7 8" key="1">
    <citation type="submission" date="2018-03" db="EMBL/GenBank/DDBJ databases">
        <title>Genomic Encyclopedia of Archaeal and Bacterial Type Strains, Phase II (KMG-II): from individual species to whole genera.</title>
        <authorList>
            <person name="Goeker M."/>
        </authorList>
    </citation>
    <scope>NUCLEOTIDE SEQUENCE [LARGE SCALE GENOMIC DNA]</scope>
    <source>
        <strain evidence="7 8">DSM 13175</strain>
    </source>
</reference>
<dbReference type="AlphaFoldDB" id="A0A2T0W3U2"/>